<dbReference type="Pfam" id="PF00931">
    <property type="entry name" value="NB-ARC"/>
    <property type="match status" value="1"/>
</dbReference>
<evidence type="ECO:0000256" key="4">
    <source>
        <dbReference type="ARBA" id="ARBA00022741"/>
    </source>
</evidence>
<dbReference type="Gene3D" id="3.80.10.10">
    <property type="entry name" value="Ribonuclease Inhibitor"/>
    <property type="match status" value="2"/>
</dbReference>
<name>A0A6J1DLB8_MOMCH</name>
<feature type="domain" description="NB-ARC" evidence="8">
    <location>
        <begin position="161"/>
        <end position="329"/>
    </location>
</feature>
<evidence type="ECO:0000256" key="2">
    <source>
        <dbReference type="ARBA" id="ARBA00022614"/>
    </source>
</evidence>
<dbReference type="GeneID" id="111022189"/>
<evidence type="ECO:0000313" key="11">
    <source>
        <dbReference type="RefSeq" id="XP_022155050.1"/>
    </source>
</evidence>
<evidence type="ECO:0000256" key="1">
    <source>
        <dbReference type="ARBA" id="ARBA00008894"/>
    </source>
</evidence>
<dbReference type="Proteomes" id="UP000504603">
    <property type="component" value="Unplaced"/>
</dbReference>
<dbReference type="InterPro" id="IPR042197">
    <property type="entry name" value="Apaf_helical"/>
</dbReference>
<dbReference type="RefSeq" id="XP_022155050.1">
    <property type="nucleotide sequence ID" value="XM_022299358.1"/>
</dbReference>
<feature type="domain" description="Disease resistance protein At4g27190-like leucine-rich repeats" evidence="9">
    <location>
        <begin position="632"/>
        <end position="775"/>
    </location>
</feature>
<accession>A0A6J1DLB8</accession>
<dbReference type="InterPro" id="IPR032675">
    <property type="entry name" value="LRR_dom_sf"/>
</dbReference>
<sequence length="942" mass="107669">MDILISIVAKVAEYTVAPIGRQLGYLFFYHKNIKDVEKQLENLKTTREKVQILVNEARSNAYEIYDEVSTWLLAEVDVELRNMPLENKGVSNRKGSNTSCLNFVQRHKLSRRSKKRVKDILEIIEKGKKFDKVGYPAPLPDTKSSTLPADYQILESRTLLAEKIKDSLADPNVNKVGVCGMGGVGKTKLLDEVKKLVLENKLFDRVIDVTIGQSNGVVEIQDQIGGKLNMGLNMKAGTKEGRAPFLRNKLVEMKDDILIMLDDLWDEYDLQKEVGIPCRSRSSKEGCKILMTSRSRDILTNRMDAEKCFEVNSLSEEESWKFFIAIVGEFDKNRIEHLARNVVKKCGGLPIALKIIAKALKGKDVRIWKDALEKLEKRVSVKIKGVSDQLYSCLKLSYDRIEDEETRLLFLLCSVFPDDHKIHVKDLQMYAMGMGLLNDIDNWETSRNMVVELVDHLKSSSLLLESNSGDNYVQMHDVVRDVAKYIATKENKMSSLSYGRGQSEWREKERCGSYNVIFIDCVDFPNLPPNMEFPDLQMLILRIQSFFGEGRAIQIPEALFEGMKKLRVLDMTKMCFEPSKTSFTHSLKNLQTLRMSYCECNDILTIFQLKKLEILRINGIMIITLQVSFPELEDLRSEGLSLETLWHNNGLSTHPFCKLQNIRIQYCNKLKYVFPSNVVTSLVFLKILEIYTCELLEGIFEVEKLTDEARATVPLTKLILISLPKLKYVWDKDPGEFLTFPNLRKVEVSGCPRLKSFVPTSFIRHMDETKTLVTDEASKLVVPEMVLSKGFGDENIVTLSVETSQESNFIQVKKCDKMNCLLPSSISFFNLNSLIIWECNGMINLFSSSVAKSLVSLYCLTISNCEEMSSIIAREEEEEKDEEIIFKKLTDLELDDLPRLANFYSGKYSLKFPCLNNLRITKCPKMKPFSYGIEKQEKLNGV</sequence>
<keyword evidence="7" id="KW-0175">Coiled coil</keyword>
<dbReference type="InterPro" id="IPR027417">
    <property type="entry name" value="P-loop_NTPase"/>
</dbReference>
<dbReference type="InterPro" id="IPR002182">
    <property type="entry name" value="NB-ARC"/>
</dbReference>
<dbReference type="InterPro" id="IPR050905">
    <property type="entry name" value="Plant_NBS-LRR"/>
</dbReference>
<dbReference type="SUPFAM" id="SSF52058">
    <property type="entry name" value="L domain-like"/>
    <property type="match status" value="1"/>
</dbReference>
<dbReference type="GO" id="GO:0043531">
    <property type="term" value="F:ADP binding"/>
    <property type="evidence" value="ECO:0007669"/>
    <property type="project" value="InterPro"/>
</dbReference>
<dbReference type="PRINTS" id="PR00364">
    <property type="entry name" value="DISEASERSIST"/>
</dbReference>
<evidence type="ECO:0000256" key="5">
    <source>
        <dbReference type="ARBA" id="ARBA00022821"/>
    </source>
</evidence>
<evidence type="ECO:0000256" key="3">
    <source>
        <dbReference type="ARBA" id="ARBA00022737"/>
    </source>
</evidence>
<dbReference type="GO" id="GO:0005524">
    <property type="term" value="F:ATP binding"/>
    <property type="evidence" value="ECO:0007669"/>
    <property type="project" value="UniProtKB-KW"/>
</dbReference>
<keyword evidence="6" id="KW-0067">ATP-binding</keyword>
<dbReference type="GO" id="GO:0006952">
    <property type="term" value="P:defense response"/>
    <property type="evidence" value="ECO:0007669"/>
    <property type="project" value="UniProtKB-KW"/>
</dbReference>
<reference evidence="11" key="1">
    <citation type="submission" date="2025-08" db="UniProtKB">
        <authorList>
            <consortium name="RefSeq"/>
        </authorList>
    </citation>
    <scope>IDENTIFICATION</scope>
    <source>
        <strain evidence="11">OHB3-1</strain>
    </source>
</reference>
<organism evidence="10 11">
    <name type="scientific">Momordica charantia</name>
    <name type="common">Bitter gourd</name>
    <name type="synonym">Balsam pear</name>
    <dbReference type="NCBI Taxonomy" id="3673"/>
    <lineage>
        <taxon>Eukaryota</taxon>
        <taxon>Viridiplantae</taxon>
        <taxon>Streptophyta</taxon>
        <taxon>Embryophyta</taxon>
        <taxon>Tracheophyta</taxon>
        <taxon>Spermatophyta</taxon>
        <taxon>Magnoliopsida</taxon>
        <taxon>eudicotyledons</taxon>
        <taxon>Gunneridae</taxon>
        <taxon>Pentapetalae</taxon>
        <taxon>rosids</taxon>
        <taxon>fabids</taxon>
        <taxon>Cucurbitales</taxon>
        <taxon>Cucurbitaceae</taxon>
        <taxon>Momordiceae</taxon>
        <taxon>Momordica</taxon>
    </lineage>
</organism>
<dbReference type="OrthoDB" id="1898799at2759"/>
<dbReference type="Gene3D" id="1.10.10.10">
    <property type="entry name" value="Winged helix-like DNA-binding domain superfamily/Winged helix DNA-binding domain"/>
    <property type="match status" value="1"/>
</dbReference>
<keyword evidence="5" id="KW-0611">Plant defense</keyword>
<evidence type="ECO:0000259" key="8">
    <source>
        <dbReference type="Pfam" id="PF00931"/>
    </source>
</evidence>
<proteinExistence type="inferred from homology"/>
<keyword evidence="4" id="KW-0547">Nucleotide-binding</keyword>
<gene>
    <name evidence="11" type="primary">LOC111022189</name>
</gene>
<comment type="similarity">
    <text evidence="1">Belongs to the disease resistance NB-LRR family.</text>
</comment>
<dbReference type="Pfam" id="PF23247">
    <property type="entry name" value="LRR_RPS2"/>
    <property type="match status" value="2"/>
</dbReference>
<dbReference type="AlphaFoldDB" id="A0A6J1DLB8"/>
<dbReference type="SUPFAM" id="SSF52540">
    <property type="entry name" value="P-loop containing nucleoside triphosphate hydrolases"/>
    <property type="match status" value="1"/>
</dbReference>
<dbReference type="Gene3D" id="3.40.50.300">
    <property type="entry name" value="P-loop containing nucleotide triphosphate hydrolases"/>
    <property type="match status" value="1"/>
</dbReference>
<feature type="coiled-coil region" evidence="7">
    <location>
        <begin position="33"/>
        <end position="60"/>
    </location>
</feature>
<feature type="domain" description="Disease resistance protein At4g27190-like leucine-rich repeats" evidence="9">
    <location>
        <begin position="822"/>
        <end position="927"/>
    </location>
</feature>
<evidence type="ECO:0000256" key="6">
    <source>
        <dbReference type="ARBA" id="ARBA00022840"/>
    </source>
</evidence>
<evidence type="ECO:0000259" key="9">
    <source>
        <dbReference type="Pfam" id="PF23247"/>
    </source>
</evidence>
<dbReference type="InterPro" id="IPR036388">
    <property type="entry name" value="WH-like_DNA-bd_sf"/>
</dbReference>
<evidence type="ECO:0000313" key="10">
    <source>
        <dbReference type="Proteomes" id="UP000504603"/>
    </source>
</evidence>
<dbReference type="PANTHER" id="PTHR33463:SF145">
    <property type="entry name" value="NB-ARC DOMAIN-CONTAINING PROTEIN"/>
    <property type="match status" value="1"/>
</dbReference>
<dbReference type="Gene3D" id="1.10.8.430">
    <property type="entry name" value="Helical domain of apoptotic protease-activating factors"/>
    <property type="match status" value="1"/>
</dbReference>
<dbReference type="PANTHER" id="PTHR33463">
    <property type="entry name" value="NB-ARC DOMAIN-CONTAINING PROTEIN-RELATED"/>
    <property type="match status" value="1"/>
</dbReference>
<keyword evidence="10" id="KW-1185">Reference proteome</keyword>
<protein>
    <submittedName>
        <fullName evidence="11">Disease resistance protein RPS5-like</fullName>
    </submittedName>
</protein>
<dbReference type="InterPro" id="IPR057135">
    <property type="entry name" value="At4g27190-like_LRR"/>
</dbReference>
<dbReference type="KEGG" id="mcha:111022189"/>
<evidence type="ECO:0000256" key="7">
    <source>
        <dbReference type="SAM" id="Coils"/>
    </source>
</evidence>
<keyword evidence="3" id="KW-0677">Repeat</keyword>
<keyword evidence="2" id="KW-0433">Leucine-rich repeat</keyword>